<comment type="caution">
    <text evidence="2">The sequence shown here is derived from an EMBL/GenBank/DDBJ whole genome shotgun (WGS) entry which is preliminary data.</text>
</comment>
<name>A0A7J5Y2Y0_DISMA</name>
<dbReference type="OrthoDB" id="45365at2759"/>
<keyword evidence="3" id="KW-1185">Reference proteome</keyword>
<accession>A0A7J5Y2Y0</accession>
<dbReference type="Pfam" id="PF01344">
    <property type="entry name" value="Kelch_1"/>
    <property type="match status" value="2"/>
</dbReference>
<protein>
    <submittedName>
        <fullName evidence="2">Uncharacterized protein</fullName>
    </submittedName>
</protein>
<reference evidence="2 3" key="1">
    <citation type="submission" date="2020-03" db="EMBL/GenBank/DDBJ databases">
        <title>Dissostichus mawsoni Genome sequencing and assembly.</title>
        <authorList>
            <person name="Park H."/>
        </authorList>
    </citation>
    <scope>NUCLEOTIDE SEQUENCE [LARGE SCALE GENOMIC DNA]</scope>
    <source>
        <strain evidence="2">DM0001</strain>
        <tissue evidence="2">Muscle</tissue>
    </source>
</reference>
<dbReference type="AlphaFoldDB" id="A0A7J5Y2Y0"/>
<proteinExistence type="predicted"/>
<dbReference type="PANTHER" id="PTHR46375">
    <property type="entry name" value="KELCH REPEAT AND BTB DOMAIN-CONTAINING PROTEIN 13-RELATED"/>
    <property type="match status" value="1"/>
</dbReference>
<dbReference type="PANTHER" id="PTHR46375:SF3">
    <property type="entry name" value="KELCH REPEAT AND BTB DOMAIN-CONTAINING PROTEIN 13"/>
    <property type="match status" value="1"/>
</dbReference>
<dbReference type="Proteomes" id="UP000518266">
    <property type="component" value="Unassembled WGS sequence"/>
</dbReference>
<dbReference type="SMART" id="SM00612">
    <property type="entry name" value="Kelch"/>
    <property type="match status" value="2"/>
</dbReference>
<sequence length="249" mass="27262">MLLACCSHSSVEGNGLIYVCGGTVGKNISFRVLNNCEVYDPSTQKWREMCEIREVRKNHGLVAVNGRIYAVGGQGALGGLDSVEYYDIATNEWRAASPLPWRGIAVVGDIIYVLAGFHVLEYHNETDRWVTCSKVRAFPVTSCLVEIRANAISRVSRAYGPLLQTLHTLQEDRSVHSETRTKISGLLKQAKKARTVFGLLCAEALFGPCEAVAKVLQGEKATAAGALECVKALKGRVHALCNEKPWRKS</sequence>
<dbReference type="SUPFAM" id="SSF117281">
    <property type="entry name" value="Kelch motif"/>
    <property type="match status" value="1"/>
</dbReference>
<gene>
    <name evidence="2" type="ORF">F7725_002569</name>
</gene>
<keyword evidence="1" id="KW-0880">Kelch repeat</keyword>
<evidence type="ECO:0000313" key="2">
    <source>
        <dbReference type="EMBL" id="KAF3843720.1"/>
    </source>
</evidence>
<dbReference type="InterPro" id="IPR015915">
    <property type="entry name" value="Kelch-typ_b-propeller"/>
</dbReference>
<dbReference type="InterPro" id="IPR006652">
    <property type="entry name" value="Kelch_1"/>
</dbReference>
<evidence type="ECO:0000313" key="3">
    <source>
        <dbReference type="Proteomes" id="UP000518266"/>
    </source>
</evidence>
<dbReference type="Gene3D" id="2.120.10.80">
    <property type="entry name" value="Kelch-type beta propeller"/>
    <property type="match status" value="1"/>
</dbReference>
<dbReference type="InterPro" id="IPR052392">
    <property type="entry name" value="Kelch-BTB_domain-containing"/>
</dbReference>
<organism evidence="2 3">
    <name type="scientific">Dissostichus mawsoni</name>
    <name type="common">Antarctic cod</name>
    <dbReference type="NCBI Taxonomy" id="36200"/>
    <lineage>
        <taxon>Eukaryota</taxon>
        <taxon>Metazoa</taxon>
        <taxon>Chordata</taxon>
        <taxon>Craniata</taxon>
        <taxon>Vertebrata</taxon>
        <taxon>Euteleostomi</taxon>
        <taxon>Actinopterygii</taxon>
        <taxon>Neopterygii</taxon>
        <taxon>Teleostei</taxon>
        <taxon>Neoteleostei</taxon>
        <taxon>Acanthomorphata</taxon>
        <taxon>Eupercaria</taxon>
        <taxon>Perciformes</taxon>
        <taxon>Notothenioidei</taxon>
        <taxon>Nototheniidae</taxon>
        <taxon>Dissostichus</taxon>
    </lineage>
</organism>
<evidence type="ECO:0000256" key="1">
    <source>
        <dbReference type="ARBA" id="ARBA00022441"/>
    </source>
</evidence>
<dbReference type="EMBL" id="JAAKFY010000018">
    <property type="protein sequence ID" value="KAF3843720.1"/>
    <property type="molecule type" value="Genomic_DNA"/>
</dbReference>